<dbReference type="OrthoDB" id="16079at2759"/>
<protein>
    <recommendedName>
        <fullName evidence="6">rRNA adenine N(6)-methyltransferase</fullName>
        <ecNumber evidence="6">2.1.1.-</ecNumber>
    </recommendedName>
</protein>
<proteinExistence type="inferred from homology"/>
<dbReference type="InterPro" id="IPR001737">
    <property type="entry name" value="KsgA/Erm"/>
</dbReference>
<keyword evidence="4 5" id="KW-0694">RNA-binding</keyword>
<comment type="caution">
    <text evidence="5">Lacks conserved residue(s) required for the propagation of feature annotation.</text>
</comment>
<evidence type="ECO:0000256" key="6">
    <source>
        <dbReference type="RuleBase" id="RU362106"/>
    </source>
</evidence>
<dbReference type="Pfam" id="PF00398">
    <property type="entry name" value="RrnaAD"/>
    <property type="match status" value="1"/>
</dbReference>
<name>S9V8E5_9TRYP</name>
<dbReference type="SUPFAM" id="SSF53335">
    <property type="entry name" value="S-adenosyl-L-methionine-dependent methyltransferases"/>
    <property type="match status" value="1"/>
</dbReference>
<evidence type="ECO:0000256" key="3">
    <source>
        <dbReference type="ARBA" id="ARBA00022691"/>
    </source>
</evidence>
<feature type="binding site" evidence="5">
    <location>
        <position position="1"/>
    </location>
    <ligand>
        <name>S-adenosyl-L-methionine</name>
        <dbReference type="ChEBI" id="CHEBI:59789"/>
    </ligand>
</feature>
<dbReference type="PANTHER" id="PTHR11727:SF26">
    <property type="entry name" value="RRNA ADENINE N(6)-METHYLTRANSFERASE"/>
    <property type="match status" value="1"/>
</dbReference>
<keyword evidence="2 5" id="KW-0808">Transferase</keyword>
<dbReference type="InterPro" id="IPR029063">
    <property type="entry name" value="SAM-dependent_MTases_sf"/>
</dbReference>
<comment type="caution">
    <text evidence="7">The sequence shown here is derived from an EMBL/GenBank/DDBJ whole genome shotgun (WGS) entry which is preliminary data.</text>
</comment>
<evidence type="ECO:0000313" key="7">
    <source>
        <dbReference type="EMBL" id="EPY23246.1"/>
    </source>
</evidence>
<comment type="similarity">
    <text evidence="5 6">Belongs to the class I-like SAM-binding methyltransferase superfamily. rRNA adenine N(6)-methyltransferase family.</text>
</comment>
<keyword evidence="8" id="KW-1185">Reference proteome</keyword>
<organism evidence="7 8">
    <name type="scientific">Strigomonas culicis</name>
    <dbReference type="NCBI Taxonomy" id="28005"/>
    <lineage>
        <taxon>Eukaryota</taxon>
        <taxon>Discoba</taxon>
        <taxon>Euglenozoa</taxon>
        <taxon>Kinetoplastea</taxon>
        <taxon>Metakinetoplastina</taxon>
        <taxon>Trypanosomatida</taxon>
        <taxon>Trypanosomatidae</taxon>
        <taxon>Strigomonadinae</taxon>
        <taxon>Strigomonas</taxon>
    </lineage>
</organism>
<dbReference type="PANTHER" id="PTHR11727">
    <property type="entry name" value="DIMETHYLADENOSINE TRANSFERASE"/>
    <property type="match status" value="1"/>
</dbReference>
<dbReference type="PROSITE" id="PS51689">
    <property type="entry name" value="SAM_RNA_A_N6_MT"/>
    <property type="match status" value="1"/>
</dbReference>
<evidence type="ECO:0000256" key="4">
    <source>
        <dbReference type="ARBA" id="ARBA00022884"/>
    </source>
</evidence>
<evidence type="ECO:0000256" key="1">
    <source>
        <dbReference type="ARBA" id="ARBA00022603"/>
    </source>
</evidence>
<accession>S9V8E5</accession>
<evidence type="ECO:0000313" key="8">
    <source>
        <dbReference type="Proteomes" id="UP000015354"/>
    </source>
</evidence>
<dbReference type="GO" id="GO:0000179">
    <property type="term" value="F:rRNA (adenine-N6,N6-)-dimethyltransferase activity"/>
    <property type="evidence" value="ECO:0007669"/>
    <property type="project" value="UniProtKB-UniRule"/>
</dbReference>
<dbReference type="GO" id="GO:0003723">
    <property type="term" value="F:RNA binding"/>
    <property type="evidence" value="ECO:0007669"/>
    <property type="project" value="UniProtKB-UniRule"/>
</dbReference>
<evidence type="ECO:0000256" key="2">
    <source>
        <dbReference type="ARBA" id="ARBA00022679"/>
    </source>
</evidence>
<keyword evidence="3 5" id="KW-0949">S-adenosyl-L-methionine</keyword>
<keyword evidence="1 5" id="KW-0489">Methyltransferase</keyword>
<gene>
    <name evidence="7" type="ORF">STCU_07801</name>
</gene>
<dbReference type="EMBL" id="ATMH01007801">
    <property type="protein sequence ID" value="EPY23246.1"/>
    <property type="molecule type" value="Genomic_DNA"/>
</dbReference>
<sequence length="267" mass="29591">MHRMGDAPDPVAAAFDAGYRWWSDGESALEVVANLPFGVMDELLLRYCVDCSRKQNLFAFGPTPVHLFVQEEIAQRLTAPSGSLAFSRLSILCQNYFHIHLKQTFREYTYYPRTEVQGALLTLRPRHTPQGGHALDGAQFLSFLNLLLQKPQPPPAPPEVPADAAVGDGHFAGLNHKKLKAKPYGAPSNKSSKRKHTLQKALLSFMPPELCQYVLQEMRTDGSIAVLDAAVDELALAARLWLQYLRLSQQQGGGPPGEPTEPSNKQY</sequence>
<reference evidence="7 8" key="1">
    <citation type="journal article" date="2013" name="PLoS ONE">
        <title>Predicting the Proteins of Angomonas deanei, Strigomonas culicis and Their Respective Endosymbionts Reveals New Aspects of the Trypanosomatidae Family.</title>
        <authorList>
            <person name="Motta M.C."/>
            <person name="Martins A.C."/>
            <person name="de Souza S.S."/>
            <person name="Catta-Preta C.M."/>
            <person name="Silva R."/>
            <person name="Klein C.C."/>
            <person name="de Almeida L.G."/>
            <person name="de Lima Cunha O."/>
            <person name="Ciapina L.P."/>
            <person name="Brocchi M."/>
            <person name="Colabardini A.C."/>
            <person name="de Araujo Lima B."/>
            <person name="Machado C.R."/>
            <person name="de Almeida Soares C.M."/>
            <person name="Probst C.M."/>
            <person name="de Menezes C.B."/>
            <person name="Thompson C.E."/>
            <person name="Bartholomeu D.C."/>
            <person name="Gradia D.F."/>
            <person name="Pavoni D.P."/>
            <person name="Grisard E.C."/>
            <person name="Fantinatti-Garboggini F."/>
            <person name="Marchini F.K."/>
            <person name="Rodrigues-Luiz G.F."/>
            <person name="Wagner G."/>
            <person name="Goldman G.H."/>
            <person name="Fietto J.L."/>
            <person name="Elias M.C."/>
            <person name="Goldman M.H."/>
            <person name="Sagot M.F."/>
            <person name="Pereira M."/>
            <person name="Stoco P.H."/>
            <person name="de Mendonca-Neto R.P."/>
            <person name="Teixeira S.M."/>
            <person name="Maciel T.E."/>
            <person name="de Oliveira Mendes T.A."/>
            <person name="Urmenyi T.P."/>
            <person name="de Souza W."/>
            <person name="Schenkman S."/>
            <person name="de Vasconcelos A.T."/>
        </authorList>
    </citation>
    <scope>NUCLEOTIDE SEQUENCE [LARGE SCALE GENOMIC DNA]</scope>
</reference>
<dbReference type="GO" id="GO:0005730">
    <property type="term" value="C:nucleolus"/>
    <property type="evidence" value="ECO:0007669"/>
    <property type="project" value="TreeGrafter"/>
</dbReference>
<evidence type="ECO:0000256" key="5">
    <source>
        <dbReference type="PROSITE-ProRule" id="PRU01026"/>
    </source>
</evidence>
<dbReference type="EC" id="2.1.1.-" evidence="6"/>
<dbReference type="Proteomes" id="UP000015354">
    <property type="component" value="Unassembled WGS sequence"/>
</dbReference>
<dbReference type="Gene3D" id="3.40.50.150">
    <property type="entry name" value="Vaccinia Virus protein VP39"/>
    <property type="match status" value="1"/>
</dbReference>
<dbReference type="AlphaFoldDB" id="S9V8E5"/>
<keyword evidence="6" id="KW-0698">rRNA processing</keyword>
<feature type="binding site" evidence="5">
    <location>
        <position position="34"/>
    </location>
    <ligand>
        <name>S-adenosyl-L-methionine</name>
        <dbReference type="ChEBI" id="CHEBI:59789"/>
    </ligand>
</feature>